<feature type="non-terminal residue" evidence="1">
    <location>
        <position position="1"/>
    </location>
</feature>
<evidence type="ECO:0000313" key="1">
    <source>
        <dbReference type="EMBL" id="CEK70755.1"/>
    </source>
</evidence>
<reference evidence="1" key="1">
    <citation type="submission" date="2014-12" db="EMBL/GenBank/DDBJ databases">
        <title>Insight into the proteome of Arion vulgaris.</title>
        <authorList>
            <person name="Aradska J."/>
            <person name="Bulat T."/>
            <person name="Smidak R."/>
            <person name="Sarate P."/>
            <person name="Gangsoo J."/>
            <person name="Sialana F."/>
            <person name="Bilban M."/>
            <person name="Lubec G."/>
        </authorList>
    </citation>
    <scope>NUCLEOTIDE SEQUENCE</scope>
    <source>
        <tissue evidence="1">Skin</tissue>
    </source>
</reference>
<accession>A0A0B6ZSM6</accession>
<feature type="non-terminal residue" evidence="1">
    <location>
        <position position="74"/>
    </location>
</feature>
<gene>
    <name evidence="1" type="primary">ORF75521</name>
</gene>
<protein>
    <submittedName>
        <fullName evidence="1">Uncharacterized protein</fullName>
    </submittedName>
</protein>
<organism evidence="1">
    <name type="scientific">Arion vulgaris</name>
    <dbReference type="NCBI Taxonomy" id="1028688"/>
    <lineage>
        <taxon>Eukaryota</taxon>
        <taxon>Metazoa</taxon>
        <taxon>Spiralia</taxon>
        <taxon>Lophotrochozoa</taxon>
        <taxon>Mollusca</taxon>
        <taxon>Gastropoda</taxon>
        <taxon>Heterobranchia</taxon>
        <taxon>Euthyneura</taxon>
        <taxon>Panpulmonata</taxon>
        <taxon>Eupulmonata</taxon>
        <taxon>Stylommatophora</taxon>
        <taxon>Helicina</taxon>
        <taxon>Arionoidea</taxon>
        <taxon>Arionidae</taxon>
        <taxon>Arion</taxon>
    </lineage>
</organism>
<proteinExistence type="predicted"/>
<name>A0A0B6ZSM6_9EUPU</name>
<dbReference type="AlphaFoldDB" id="A0A0B6ZSM6"/>
<sequence length="74" mass="8545">VLTLKCIILSKYSIINIENCCALRNLYYIINITNDKFVKDRTNQKFVVVDSSDGRTTDEISVIIKQFRDVLSDN</sequence>
<dbReference type="EMBL" id="HACG01023890">
    <property type="protein sequence ID" value="CEK70755.1"/>
    <property type="molecule type" value="Transcribed_RNA"/>
</dbReference>